<evidence type="ECO:0000256" key="1">
    <source>
        <dbReference type="SAM" id="Phobius"/>
    </source>
</evidence>
<feature type="transmembrane region" description="Helical" evidence="1">
    <location>
        <begin position="70"/>
        <end position="90"/>
    </location>
</feature>
<feature type="transmembrane region" description="Helical" evidence="1">
    <location>
        <begin position="153"/>
        <end position="171"/>
    </location>
</feature>
<sequence>MPIVHVLPNGSINFQYITNMNETFNIQRLSRIVKAETVAFRRHYLFYLIFAAAYAASDILINRTSFHPNVFAGLGIFLMFISPFMLYNDVFHKIKGVNYSMLPASNFEKWIAFWFQNVIVVPIIIGTLWLILWGLEFALFGRSIDIHIGTNEWHAYFIGVLGGQAIAMIGTMSFRRLKWLKTLGAIFILQVTFGLLTNLLVYQFDLKSFIMEVQMANIEPSTTSWLIDYIKIVAHIIFPFGLWLVSFFKLQEQEL</sequence>
<keyword evidence="1" id="KW-0472">Membrane</keyword>
<comment type="caution">
    <text evidence="2">The sequence shown here is derived from an EMBL/GenBank/DDBJ whole genome shotgun (WGS) entry which is preliminary data.</text>
</comment>
<feature type="transmembrane region" description="Helical" evidence="1">
    <location>
        <begin position="183"/>
        <end position="204"/>
    </location>
</feature>
<keyword evidence="1" id="KW-0812">Transmembrane</keyword>
<reference evidence="3" key="2">
    <citation type="journal article" date="2017" name="Genome Announc.">
        <title>Draft genome sequence of Paludibacter jiangxiensis NM7(T), a propionate-producing fermentative bacterium.</title>
        <authorList>
            <person name="Qiu Y.-L."/>
            <person name="Tourlousse D.M."/>
            <person name="Matsuura N."/>
            <person name="Ohashi A."/>
            <person name="Sekiguchi Y."/>
        </authorList>
    </citation>
    <scope>NUCLEOTIDE SEQUENCE [LARGE SCALE GENOMIC DNA]</scope>
    <source>
        <strain evidence="3">NM7</strain>
    </source>
</reference>
<dbReference type="AlphaFoldDB" id="A0A161LUM8"/>
<keyword evidence="3" id="KW-1185">Reference proteome</keyword>
<dbReference type="Proteomes" id="UP000076586">
    <property type="component" value="Unassembled WGS sequence"/>
</dbReference>
<gene>
    <name evidence="2" type="ORF">PJIAN_342</name>
</gene>
<name>A0A161LUM8_9BACT</name>
<feature type="transmembrane region" description="Helical" evidence="1">
    <location>
        <begin position="111"/>
        <end position="133"/>
    </location>
</feature>
<accession>A0A161LUM8</accession>
<feature type="transmembrane region" description="Helical" evidence="1">
    <location>
        <begin position="44"/>
        <end position="64"/>
    </location>
</feature>
<dbReference type="EMBL" id="BDCR01000003">
    <property type="protein sequence ID" value="GAT62739.1"/>
    <property type="molecule type" value="Genomic_DNA"/>
</dbReference>
<feature type="transmembrane region" description="Helical" evidence="1">
    <location>
        <begin position="224"/>
        <end position="245"/>
    </location>
</feature>
<keyword evidence="1" id="KW-1133">Transmembrane helix</keyword>
<evidence type="ECO:0000313" key="2">
    <source>
        <dbReference type="EMBL" id="GAT62739.1"/>
    </source>
</evidence>
<protein>
    <recommendedName>
        <fullName evidence="4">ABC-2 family transporter protein</fullName>
    </recommendedName>
</protein>
<dbReference type="STRING" id="681398.PJIAN_342"/>
<reference evidence="3" key="1">
    <citation type="submission" date="2016-04" db="EMBL/GenBank/DDBJ databases">
        <title>Draft genome sequence of Paludibacter jiangxiensis strain NM7.</title>
        <authorList>
            <person name="Qiu Y."/>
            <person name="Matsuura N."/>
            <person name="Ohashi A."/>
            <person name="Tourlousse M.D."/>
            <person name="Sekiguchi Y."/>
        </authorList>
    </citation>
    <scope>NUCLEOTIDE SEQUENCE [LARGE SCALE GENOMIC DNA]</scope>
    <source>
        <strain evidence="3">NM7</strain>
    </source>
</reference>
<proteinExistence type="predicted"/>
<evidence type="ECO:0008006" key="4">
    <source>
        <dbReference type="Google" id="ProtNLM"/>
    </source>
</evidence>
<evidence type="ECO:0000313" key="3">
    <source>
        <dbReference type="Proteomes" id="UP000076586"/>
    </source>
</evidence>
<organism evidence="2 3">
    <name type="scientific">Paludibacter jiangxiensis</name>
    <dbReference type="NCBI Taxonomy" id="681398"/>
    <lineage>
        <taxon>Bacteria</taxon>
        <taxon>Pseudomonadati</taxon>
        <taxon>Bacteroidota</taxon>
        <taxon>Bacteroidia</taxon>
        <taxon>Bacteroidales</taxon>
        <taxon>Paludibacteraceae</taxon>
        <taxon>Paludibacter</taxon>
    </lineage>
</organism>